<dbReference type="InParanoid" id="A0A1S0TG66"/>
<dbReference type="EMBL" id="JH712400">
    <property type="protein sequence ID" value="EFO13254.2"/>
    <property type="molecule type" value="Genomic_DNA"/>
</dbReference>
<organism evidence="1">
    <name type="scientific">Loa loa</name>
    <name type="common">Eye worm</name>
    <name type="synonym">Filaria loa</name>
    <dbReference type="NCBI Taxonomy" id="7209"/>
    <lineage>
        <taxon>Eukaryota</taxon>
        <taxon>Metazoa</taxon>
        <taxon>Ecdysozoa</taxon>
        <taxon>Nematoda</taxon>
        <taxon>Chromadorea</taxon>
        <taxon>Rhabditida</taxon>
        <taxon>Spirurina</taxon>
        <taxon>Spiruromorpha</taxon>
        <taxon>Filarioidea</taxon>
        <taxon>Onchocercidae</taxon>
        <taxon>Loa</taxon>
    </lineage>
</organism>
<proteinExistence type="predicted"/>
<reference evidence="1" key="1">
    <citation type="submission" date="2012-04" db="EMBL/GenBank/DDBJ databases">
        <title>The Genome Sequence of Loa loa.</title>
        <authorList>
            <consortium name="The Broad Institute Genome Sequencing Platform"/>
            <consortium name="Broad Institute Genome Sequencing Center for Infectious Disease"/>
            <person name="Nutman T.B."/>
            <person name="Fink D.L."/>
            <person name="Russ C."/>
            <person name="Young S."/>
            <person name="Zeng Q."/>
            <person name="Gargeya S."/>
            <person name="Alvarado L."/>
            <person name="Berlin A."/>
            <person name="Chapman S.B."/>
            <person name="Chen Z."/>
            <person name="Freedman E."/>
            <person name="Gellesch M."/>
            <person name="Goldberg J."/>
            <person name="Griggs A."/>
            <person name="Gujja S."/>
            <person name="Heilman E.R."/>
            <person name="Heiman D."/>
            <person name="Howarth C."/>
            <person name="Mehta T."/>
            <person name="Neiman D."/>
            <person name="Pearson M."/>
            <person name="Roberts A."/>
            <person name="Saif S."/>
            <person name="Shea T."/>
            <person name="Shenoy N."/>
            <person name="Sisk P."/>
            <person name="Stolte C."/>
            <person name="Sykes S."/>
            <person name="White J."/>
            <person name="Yandava C."/>
            <person name="Haas B."/>
            <person name="Henn M.R."/>
            <person name="Nusbaum C."/>
            <person name="Birren B."/>
        </authorList>
    </citation>
    <scope>NUCLEOTIDE SEQUENCE [LARGE SCALE GENOMIC DNA]</scope>
</reference>
<dbReference type="RefSeq" id="XP_020300968.1">
    <property type="nucleotide sequence ID" value="XM_020448917.1"/>
</dbReference>
<evidence type="ECO:0000313" key="1">
    <source>
        <dbReference type="EMBL" id="EFO13254.2"/>
    </source>
</evidence>
<dbReference type="CTD" id="9952765"/>
<gene>
    <name evidence="1" type="ORF">LOAG_15276</name>
</gene>
<protein>
    <submittedName>
        <fullName evidence="1">Uncharacterized protein</fullName>
    </submittedName>
</protein>
<dbReference type="KEGG" id="loa:LOAG_15276"/>
<accession>A0A1S0TG66</accession>
<sequence>MLTPTRKPTHTFSQTCPYVSHAHAYVNAPTYVQNTTHVHACTHTYTDTPTRTHPYVQRDTCDLMRHIAPAPTPTSHPAPLRPKCFLNLKIAVSTVLCCCTIKGKSDCGRMSTETREGT</sequence>
<name>A0A1S0TG66_LOALO</name>
<dbReference type="GeneID" id="9952765"/>
<dbReference type="AlphaFoldDB" id="A0A1S0TG66"/>